<dbReference type="RefSeq" id="XP_009061559.1">
    <property type="nucleotide sequence ID" value="XM_009063311.1"/>
</dbReference>
<dbReference type="Proteomes" id="UP000030746">
    <property type="component" value="Unassembled WGS sequence"/>
</dbReference>
<dbReference type="HOGENOM" id="CLU_069631_0_0_1"/>
<evidence type="ECO:0008006" key="3">
    <source>
        <dbReference type="Google" id="ProtNLM"/>
    </source>
</evidence>
<reference evidence="1 2" key="1">
    <citation type="journal article" date="2013" name="Nature">
        <title>Insights into bilaterian evolution from three spiralian genomes.</title>
        <authorList>
            <person name="Simakov O."/>
            <person name="Marletaz F."/>
            <person name="Cho S.J."/>
            <person name="Edsinger-Gonzales E."/>
            <person name="Havlak P."/>
            <person name="Hellsten U."/>
            <person name="Kuo D.H."/>
            <person name="Larsson T."/>
            <person name="Lv J."/>
            <person name="Arendt D."/>
            <person name="Savage R."/>
            <person name="Osoegawa K."/>
            <person name="de Jong P."/>
            <person name="Grimwood J."/>
            <person name="Chapman J.A."/>
            <person name="Shapiro H."/>
            <person name="Aerts A."/>
            <person name="Otillar R.P."/>
            <person name="Terry A.Y."/>
            <person name="Boore J.L."/>
            <person name="Grigoriev I.V."/>
            <person name="Lindberg D.R."/>
            <person name="Seaver E.C."/>
            <person name="Weisblat D.A."/>
            <person name="Putnam N.H."/>
            <person name="Rokhsar D.S."/>
        </authorList>
    </citation>
    <scope>NUCLEOTIDE SEQUENCE [LARGE SCALE GENOMIC DNA]</scope>
</reference>
<name>V3ZTG1_LOTGI</name>
<dbReference type="KEGG" id="lgi:LOTGIDRAFT_234915"/>
<dbReference type="EMBL" id="KB202849">
    <property type="protein sequence ID" value="ESO87662.1"/>
    <property type="molecule type" value="Genomic_DNA"/>
</dbReference>
<dbReference type="OrthoDB" id="5531344at2759"/>
<dbReference type="CTD" id="20249683"/>
<dbReference type="GeneID" id="20249683"/>
<dbReference type="AlphaFoldDB" id="V3ZTG1"/>
<keyword evidence="2" id="KW-1185">Reference proteome</keyword>
<evidence type="ECO:0000313" key="1">
    <source>
        <dbReference type="EMBL" id="ESO87662.1"/>
    </source>
</evidence>
<proteinExistence type="predicted"/>
<protein>
    <recommendedName>
        <fullName evidence="3">MAP3K12-binding inhibitory protein 1</fullName>
    </recommendedName>
</protein>
<accession>V3ZTG1</accession>
<sequence>MVNTLQSDTIQNKTVPAVCRFLCQVKCLTESEKYILQNSKTKTLKSEEFLDHLQTFISDLLQIQKAVEQDNESVSQINKVEEQNDPVETMEVDSSCIDIEHSKYKFRYPKLADNIQIKVDKSEIDRRIASFMSQKQEEVNKFNKREFSIGAVSSGEGCARTDSVFIPRAGSRSHIKITKVVNTYGPQTQQSCTKIEQNEGCSVKQEDCINSIIENRLNDIEAHTDIKPDSKDICTRLKVIEERILFLESLSPEYFNQIPKRKIKKESIEKVSSSERNNSGDNYLSLSQIDSKIQTLRDALLRKQLR</sequence>
<gene>
    <name evidence="1" type="ORF">LOTGIDRAFT_234915</name>
</gene>
<evidence type="ECO:0000313" key="2">
    <source>
        <dbReference type="Proteomes" id="UP000030746"/>
    </source>
</evidence>
<organism evidence="1 2">
    <name type="scientific">Lottia gigantea</name>
    <name type="common">Giant owl limpet</name>
    <dbReference type="NCBI Taxonomy" id="225164"/>
    <lineage>
        <taxon>Eukaryota</taxon>
        <taxon>Metazoa</taxon>
        <taxon>Spiralia</taxon>
        <taxon>Lophotrochozoa</taxon>
        <taxon>Mollusca</taxon>
        <taxon>Gastropoda</taxon>
        <taxon>Patellogastropoda</taxon>
        <taxon>Lottioidea</taxon>
        <taxon>Lottiidae</taxon>
        <taxon>Lottia</taxon>
    </lineage>
</organism>
<dbReference type="STRING" id="225164.V3ZTG1"/>
<dbReference type="OMA" id="VDPSAIC"/>